<protein>
    <submittedName>
        <fullName evidence="1">Uncharacterized protein</fullName>
    </submittedName>
</protein>
<evidence type="ECO:0000313" key="2">
    <source>
        <dbReference type="Proteomes" id="UP000004129"/>
    </source>
</evidence>
<comment type="caution">
    <text evidence="1">The sequence shown here is derived from an EMBL/GenBank/DDBJ whole genome shotgun (WGS) entry which is preliminary data.</text>
</comment>
<dbReference type="EMBL" id="ACZM01000004">
    <property type="protein sequence ID" value="EHG21755.1"/>
    <property type="molecule type" value="Genomic_DNA"/>
</dbReference>
<evidence type="ECO:0000313" key="1">
    <source>
        <dbReference type="EMBL" id="EHG21755.1"/>
    </source>
</evidence>
<dbReference type="STRING" id="679201.HMPREF9334_00458"/>
<accession>G5GMH7</accession>
<name>G5GMH7_9FIRM</name>
<proteinExistence type="predicted"/>
<gene>
    <name evidence="1" type="ORF">HMPREF9334_00458</name>
</gene>
<sequence length="129" mass="15419">MAAYYRKREERKEAMRRRQRERYAKRRTEGLCTDCGKKASAGKRLCLDCFLRRRRYDKRYFDAYRRVKTDFSDGLCRLCNEPVVPGKKLCATHCDILRENLKKANAQQSNVDHPWRHGNQLIFKKGDTQ</sequence>
<dbReference type="AlphaFoldDB" id="G5GMH7"/>
<keyword evidence="2" id="KW-1185">Reference proteome</keyword>
<dbReference type="Proteomes" id="UP000004129">
    <property type="component" value="Unassembled WGS sequence"/>
</dbReference>
<reference evidence="1 2" key="1">
    <citation type="submission" date="2011-08" db="EMBL/GenBank/DDBJ databases">
        <title>The Genome Sequence of Selenomonas infelix ATCC 43532.</title>
        <authorList>
            <consortium name="The Broad Institute Genome Sequencing Platform"/>
            <person name="Earl A."/>
            <person name="Ward D."/>
            <person name="Feldgarden M."/>
            <person name="Gevers D."/>
            <person name="Izard J."/>
            <person name="Blanton J.M."/>
            <person name="Baranova O.V."/>
            <person name="Dewhirst F.E."/>
            <person name="Young S.K."/>
            <person name="Zeng Q."/>
            <person name="Gargeya S."/>
            <person name="Fitzgerald M."/>
            <person name="Haas B."/>
            <person name="Abouelleil A."/>
            <person name="Alvarado L."/>
            <person name="Arachchi H.M."/>
            <person name="Berlin A."/>
            <person name="Brown A."/>
            <person name="Chapman S.B."/>
            <person name="Chen Z."/>
            <person name="Dunbar C."/>
            <person name="Freedman E."/>
            <person name="Gearin G."/>
            <person name="Gellesch M."/>
            <person name="Goldberg J."/>
            <person name="Griggs A."/>
            <person name="Gujja S."/>
            <person name="Heiman D."/>
            <person name="Howarth C."/>
            <person name="Larson L."/>
            <person name="Lui A."/>
            <person name="MacDonald P.J.P."/>
            <person name="Montmayeur A."/>
            <person name="Murphy C."/>
            <person name="Neiman D."/>
            <person name="Pearson M."/>
            <person name="Priest M."/>
            <person name="Roberts A."/>
            <person name="Saif S."/>
            <person name="Shea T."/>
            <person name="Shenoy N."/>
            <person name="Sisk P."/>
            <person name="Stolte C."/>
            <person name="Sykes S."/>
            <person name="Wortman J."/>
            <person name="Nusbaum C."/>
            <person name="Birren B."/>
        </authorList>
    </citation>
    <scope>NUCLEOTIDE SEQUENCE [LARGE SCALE GENOMIC DNA]</scope>
    <source>
        <strain evidence="1 2">ATCC 43532</strain>
    </source>
</reference>
<dbReference type="HOGENOM" id="CLU_1947323_0_0_9"/>
<organism evidence="1 2">
    <name type="scientific">Selenomonas infelix ATCC 43532</name>
    <dbReference type="NCBI Taxonomy" id="679201"/>
    <lineage>
        <taxon>Bacteria</taxon>
        <taxon>Bacillati</taxon>
        <taxon>Bacillota</taxon>
        <taxon>Negativicutes</taxon>
        <taxon>Selenomonadales</taxon>
        <taxon>Selenomonadaceae</taxon>
        <taxon>Selenomonas</taxon>
    </lineage>
</organism>